<evidence type="ECO:0000313" key="2">
    <source>
        <dbReference type="EMBL" id="EST43655.1"/>
    </source>
</evidence>
<reference evidence="3" key="2">
    <citation type="submission" date="2020-12" db="EMBL/GenBank/DDBJ databases">
        <title>New Spironucleus salmonicida genome in near-complete chromosomes.</title>
        <authorList>
            <person name="Xu F."/>
            <person name="Kurt Z."/>
            <person name="Jimenez-Gonzalez A."/>
            <person name="Astvaldsson A."/>
            <person name="Andersson J.O."/>
            <person name="Svard S.G."/>
        </authorList>
    </citation>
    <scope>NUCLEOTIDE SEQUENCE</scope>
    <source>
        <strain evidence="3">ATCC 50377</strain>
    </source>
</reference>
<evidence type="ECO:0000313" key="4">
    <source>
        <dbReference type="Proteomes" id="UP000018208"/>
    </source>
</evidence>
<dbReference type="EMBL" id="KI546135">
    <property type="protein sequence ID" value="EST43655.1"/>
    <property type="molecule type" value="Genomic_DNA"/>
</dbReference>
<dbReference type="InterPro" id="IPR035985">
    <property type="entry name" value="Ubiquitin-activating_enz"/>
</dbReference>
<protein>
    <submittedName>
        <fullName evidence="2">Molybdopterin biosynthesis MoeB protein</fullName>
    </submittedName>
</protein>
<dbReference type="SUPFAM" id="SSF69572">
    <property type="entry name" value="Activating enzymes of the ubiquitin-like proteins"/>
    <property type="match status" value="1"/>
</dbReference>
<dbReference type="AlphaFoldDB" id="V6LGI7"/>
<name>V6LGI7_9EUKA</name>
<dbReference type="OrthoDB" id="206053at2759"/>
<dbReference type="PANTHER" id="PTHR43267:SF1">
    <property type="entry name" value="TRNA THREONYLCARBAMOYLADENOSINE DEHYDRATASE"/>
    <property type="match status" value="1"/>
</dbReference>
<dbReference type="PANTHER" id="PTHR43267">
    <property type="entry name" value="TRNA THREONYLCARBAMOYLADENOSINE DEHYDRATASE"/>
    <property type="match status" value="1"/>
</dbReference>
<dbReference type="Proteomes" id="UP000018208">
    <property type="component" value="Unassembled WGS sequence"/>
</dbReference>
<dbReference type="VEuPathDB" id="GiardiaDB:SS50377_20988"/>
<dbReference type="GO" id="GO:0061503">
    <property type="term" value="F:tRNA threonylcarbamoyladenosine dehydratase"/>
    <property type="evidence" value="ECO:0007669"/>
    <property type="project" value="TreeGrafter"/>
</dbReference>
<dbReference type="Gene3D" id="3.40.50.720">
    <property type="entry name" value="NAD(P)-binding Rossmann-like Domain"/>
    <property type="match status" value="1"/>
</dbReference>
<evidence type="ECO:0000259" key="1">
    <source>
        <dbReference type="Pfam" id="PF00899"/>
    </source>
</evidence>
<sequence>MSHPLFQRFELAKSPEALKLMQSTKLLLLGCGAVGGMALETLARSGVQFFVLVDFDRFEPSNTNRQVLATQETMGQQKAEVARLRVESINPDAKCVAVNEKVNGARVLELIKQHEIQIVVDCIDLFVQKTEIIQACLDAKMPIVSSMGAARKHDPSKINVVQLDQIRCCALAKRVKSKIELDGRDCKDAVCVLSLEKPAPHPKDADGVKMSLPSYAVMTSMFGIWVGYAAIERIIGGKFIVSKLK</sequence>
<dbReference type="EMBL" id="AUWU02000001">
    <property type="protein sequence ID" value="KAH0577634.1"/>
    <property type="molecule type" value="Genomic_DNA"/>
</dbReference>
<evidence type="ECO:0000313" key="3">
    <source>
        <dbReference type="EMBL" id="KAH0577634.1"/>
    </source>
</evidence>
<dbReference type="InterPro" id="IPR045886">
    <property type="entry name" value="ThiF/MoeB/HesA"/>
</dbReference>
<organism evidence="2">
    <name type="scientific">Spironucleus salmonicida</name>
    <dbReference type="NCBI Taxonomy" id="348837"/>
    <lineage>
        <taxon>Eukaryota</taxon>
        <taxon>Metamonada</taxon>
        <taxon>Diplomonadida</taxon>
        <taxon>Hexamitidae</taxon>
        <taxon>Hexamitinae</taxon>
        <taxon>Spironucleus</taxon>
    </lineage>
</organism>
<dbReference type="Pfam" id="PF00899">
    <property type="entry name" value="ThiF"/>
    <property type="match status" value="1"/>
</dbReference>
<dbReference type="GO" id="GO:0061504">
    <property type="term" value="P:cyclic threonylcarbamoyladenosine biosynthetic process"/>
    <property type="evidence" value="ECO:0007669"/>
    <property type="project" value="TreeGrafter"/>
</dbReference>
<dbReference type="GO" id="GO:0008641">
    <property type="term" value="F:ubiquitin-like modifier activating enzyme activity"/>
    <property type="evidence" value="ECO:0007669"/>
    <property type="project" value="InterPro"/>
</dbReference>
<feature type="domain" description="THIF-type NAD/FAD binding fold" evidence="1">
    <location>
        <begin position="16"/>
        <end position="168"/>
    </location>
</feature>
<keyword evidence="4" id="KW-1185">Reference proteome</keyword>
<dbReference type="InterPro" id="IPR000594">
    <property type="entry name" value="ThiF_NAD_FAD-bd"/>
</dbReference>
<gene>
    <name evidence="2" type="ORF">SS50377_16698</name>
    <name evidence="3" type="ORF">SS50377_20988</name>
</gene>
<accession>V6LGI7</accession>
<proteinExistence type="predicted"/>
<reference evidence="2 3" key="1">
    <citation type="journal article" date="2014" name="PLoS Genet.">
        <title>The Genome of Spironucleus salmonicida Highlights a Fish Pathogen Adapted to Fluctuating Environments.</title>
        <authorList>
            <person name="Xu F."/>
            <person name="Jerlstrom-Hultqvist J."/>
            <person name="Einarsson E."/>
            <person name="Astvaldsson A."/>
            <person name="Svard S.G."/>
            <person name="Andersson J.O."/>
        </authorList>
    </citation>
    <scope>NUCLEOTIDE SEQUENCE</scope>
    <source>
        <strain evidence="3">ATCC 50377</strain>
    </source>
</reference>